<evidence type="ECO:0000256" key="7">
    <source>
        <dbReference type="SAM" id="MobiDB-lite"/>
    </source>
</evidence>
<dbReference type="Pfam" id="PF05700">
    <property type="entry name" value="BCAS2"/>
    <property type="match status" value="1"/>
</dbReference>
<dbReference type="EMBL" id="MU069453">
    <property type="protein sequence ID" value="KAF5842864.1"/>
    <property type="molecule type" value="Genomic_DNA"/>
</dbReference>
<dbReference type="InterPro" id="IPR008409">
    <property type="entry name" value="SPF27"/>
</dbReference>
<keyword evidence="5" id="KW-0508">mRNA splicing</keyword>
<keyword evidence="6" id="KW-0539">Nucleus</keyword>
<keyword evidence="3" id="KW-0507">mRNA processing</keyword>
<proteinExistence type="inferred from homology"/>
<evidence type="ECO:0000256" key="5">
    <source>
        <dbReference type="ARBA" id="ARBA00023187"/>
    </source>
</evidence>
<comment type="similarity">
    <text evidence="2">Belongs to the SPF27 family.</text>
</comment>
<feature type="region of interest" description="Disordered" evidence="7">
    <location>
        <begin position="220"/>
        <end position="343"/>
    </location>
</feature>
<gene>
    <name evidence="8" type="ORF">DUNSADRAFT_4323</name>
</gene>
<reference evidence="8" key="1">
    <citation type="submission" date="2017-08" db="EMBL/GenBank/DDBJ databases">
        <authorList>
            <person name="Polle J.E."/>
            <person name="Barry K."/>
            <person name="Cushman J."/>
            <person name="Schmutz J."/>
            <person name="Tran D."/>
            <person name="Hathwaick L.T."/>
            <person name="Yim W.C."/>
            <person name="Jenkins J."/>
            <person name="Mckie-Krisberg Z.M."/>
            <person name="Prochnik S."/>
            <person name="Lindquist E."/>
            <person name="Dockter R.B."/>
            <person name="Adam C."/>
            <person name="Molina H."/>
            <person name="Bunkerborg J."/>
            <person name="Jin E."/>
            <person name="Buchheim M."/>
            <person name="Magnuson J."/>
        </authorList>
    </citation>
    <scope>NUCLEOTIDE SEQUENCE</scope>
    <source>
        <strain evidence="8">CCAP 19/18</strain>
    </source>
</reference>
<evidence type="ECO:0000256" key="2">
    <source>
        <dbReference type="ARBA" id="ARBA00010788"/>
    </source>
</evidence>
<evidence type="ECO:0000256" key="6">
    <source>
        <dbReference type="ARBA" id="ARBA00023242"/>
    </source>
</evidence>
<keyword evidence="4" id="KW-0747">Spliceosome</keyword>
<dbReference type="PANTHER" id="PTHR13296">
    <property type="entry name" value="BCAS2 PROTEIN"/>
    <property type="match status" value="1"/>
</dbReference>
<evidence type="ECO:0000256" key="3">
    <source>
        <dbReference type="ARBA" id="ARBA00022664"/>
    </source>
</evidence>
<comment type="subcellular location">
    <subcellularLocation>
        <location evidence="1">Nucleus</location>
    </subcellularLocation>
</comment>
<feature type="compositionally biased region" description="Low complexity" evidence="7">
    <location>
        <begin position="269"/>
        <end position="281"/>
    </location>
</feature>
<sequence>MLRLEGSKLETWRTSSQLVDALPYVDGLNPQSRQQVDALIEEEARKGTKRPADYLHEMGPGPTLKFDEHPLLAAEYERVKAKQPMKPLDTSRYRLDTPVASKQNDPGSWRSCLDNAHAQLEHQYLRILNLDLLLKYGDKTWRAQTQLSEATQKQAEEELQATKKRITELNQERKLSQLAAGAELRKLYDEYFQSVKKNLDIDNACERLQDEVDRMRARLEAHERQQQQEQQQREQQQKEQQQQEQRQQEQQQKEQQQQNGPEVQQDGPQVQQDEAQVHQQDGPQVEHPPQEGAQQPEEQPDAMQGNASEDAGGQGRHEMQEQGQRGGQEHGSGVSQNGNMETD</sequence>
<comment type="caution">
    <text evidence="8">The sequence shown here is derived from an EMBL/GenBank/DDBJ whole genome shotgun (WGS) entry which is preliminary data.</text>
</comment>
<keyword evidence="9" id="KW-1185">Reference proteome</keyword>
<evidence type="ECO:0000256" key="4">
    <source>
        <dbReference type="ARBA" id="ARBA00022728"/>
    </source>
</evidence>
<dbReference type="Proteomes" id="UP000815325">
    <property type="component" value="Unassembled WGS sequence"/>
</dbReference>
<feature type="compositionally biased region" description="Polar residues" evidence="7">
    <location>
        <begin position="333"/>
        <end position="343"/>
    </location>
</feature>
<evidence type="ECO:0000313" key="8">
    <source>
        <dbReference type="EMBL" id="KAF5842864.1"/>
    </source>
</evidence>
<feature type="compositionally biased region" description="Low complexity" evidence="7">
    <location>
        <begin position="238"/>
        <end position="258"/>
    </location>
</feature>
<evidence type="ECO:0000313" key="9">
    <source>
        <dbReference type="Proteomes" id="UP000815325"/>
    </source>
</evidence>
<accession>A0ABQ7H7N4</accession>
<protein>
    <submittedName>
        <fullName evidence="8">Breast carcinoma amplified sequence 2-domain-containing protein</fullName>
    </submittedName>
</protein>
<feature type="compositionally biased region" description="Polar residues" evidence="7">
    <location>
        <begin position="259"/>
        <end position="268"/>
    </location>
</feature>
<feature type="compositionally biased region" description="Basic and acidic residues" evidence="7">
    <location>
        <begin position="220"/>
        <end position="237"/>
    </location>
</feature>
<dbReference type="PANTHER" id="PTHR13296:SF0">
    <property type="entry name" value="PRE-MRNA-SPLICING FACTOR SPF27"/>
    <property type="match status" value="1"/>
</dbReference>
<name>A0ABQ7H7N4_DUNSA</name>
<evidence type="ECO:0000256" key="1">
    <source>
        <dbReference type="ARBA" id="ARBA00004123"/>
    </source>
</evidence>
<organism evidence="8 9">
    <name type="scientific">Dunaliella salina</name>
    <name type="common">Green alga</name>
    <name type="synonym">Protococcus salinus</name>
    <dbReference type="NCBI Taxonomy" id="3046"/>
    <lineage>
        <taxon>Eukaryota</taxon>
        <taxon>Viridiplantae</taxon>
        <taxon>Chlorophyta</taxon>
        <taxon>core chlorophytes</taxon>
        <taxon>Chlorophyceae</taxon>
        <taxon>CS clade</taxon>
        <taxon>Chlamydomonadales</taxon>
        <taxon>Dunaliellaceae</taxon>
        <taxon>Dunaliella</taxon>
    </lineage>
</organism>